<dbReference type="GO" id="GO:0000786">
    <property type="term" value="C:nucleosome"/>
    <property type="evidence" value="ECO:0007669"/>
    <property type="project" value="UniProtKB-KW"/>
</dbReference>
<dbReference type="HOGENOM" id="CLU_941287_0_0_1"/>
<reference evidence="9" key="1">
    <citation type="submission" date="2015-04" db="UniProtKB">
        <authorList>
            <consortium name="EnsemblPlants"/>
        </authorList>
    </citation>
    <scope>IDENTIFICATION</scope>
</reference>
<dbReference type="PRINTS" id="PR00622">
    <property type="entry name" value="HISTONEH3"/>
</dbReference>
<dbReference type="GO" id="GO:0005634">
    <property type="term" value="C:nucleus"/>
    <property type="evidence" value="ECO:0007669"/>
    <property type="project" value="UniProtKB-SubCell"/>
</dbReference>
<accession>A0A0E0A5D9</accession>
<evidence type="ECO:0000256" key="2">
    <source>
        <dbReference type="ARBA" id="ARBA00004286"/>
    </source>
</evidence>
<dbReference type="AlphaFoldDB" id="A0A0E0A5D9"/>
<protein>
    <recommendedName>
        <fullName evidence="8">Core Histone H2A/H2B/H3 domain-containing protein</fullName>
    </recommendedName>
</protein>
<proteinExistence type="inferred from homology"/>
<dbReference type="PANTHER" id="PTHR11426">
    <property type="entry name" value="HISTONE H3"/>
    <property type="match status" value="1"/>
</dbReference>
<dbReference type="InterPro" id="IPR007125">
    <property type="entry name" value="H2A/H2B/H3"/>
</dbReference>
<evidence type="ECO:0000313" key="9">
    <source>
        <dbReference type="EnsemblPlants" id="OGLUM06G04050.1"/>
    </source>
</evidence>
<evidence type="ECO:0000256" key="1">
    <source>
        <dbReference type="ARBA" id="ARBA00004123"/>
    </source>
</evidence>
<comment type="subcellular location">
    <subcellularLocation>
        <location evidence="2">Chromosome</location>
    </subcellularLocation>
    <subcellularLocation>
        <location evidence="1">Nucleus</location>
    </subcellularLocation>
</comment>
<dbReference type="FunFam" id="1.10.20.10:FF:000085">
    <property type="entry name" value="Histone H3.2"/>
    <property type="match status" value="1"/>
</dbReference>
<keyword evidence="7" id="KW-0544">Nucleosome core</keyword>
<feature type="domain" description="Core Histone H2A/H2B/H3" evidence="8">
    <location>
        <begin position="148"/>
        <end position="202"/>
    </location>
</feature>
<dbReference type="Gramene" id="OGLUM06G04050.1">
    <property type="protein sequence ID" value="OGLUM06G04050.1"/>
    <property type="gene ID" value="OGLUM06G04050"/>
</dbReference>
<organism evidence="9">
    <name type="scientific">Oryza glumipatula</name>
    <dbReference type="NCBI Taxonomy" id="40148"/>
    <lineage>
        <taxon>Eukaryota</taxon>
        <taxon>Viridiplantae</taxon>
        <taxon>Streptophyta</taxon>
        <taxon>Embryophyta</taxon>
        <taxon>Tracheophyta</taxon>
        <taxon>Spermatophyta</taxon>
        <taxon>Magnoliopsida</taxon>
        <taxon>Liliopsida</taxon>
        <taxon>Poales</taxon>
        <taxon>Poaceae</taxon>
        <taxon>BOP clade</taxon>
        <taxon>Oryzoideae</taxon>
        <taxon>Oryzeae</taxon>
        <taxon>Oryzinae</taxon>
        <taxon>Oryza</taxon>
    </lineage>
</organism>
<dbReference type="SUPFAM" id="SSF47113">
    <property type="entry name" value="Histone-fold"/>
    <property type="match status" value="1"/>
</dbReference>
<evidence type="ECO:0000259" key="8">
    <source>
        <dbReference type="Pfam" id="PF00125"/>
    </source>
</evidence>
<keyword evidence="5" id="KW-0238">DNA-binding</keyword>
<dbReference type="Gene3D" id="1.10.20.10">
    <property type="entry name" value="Histone, subunit A"/>
    <property type="match status" value="1"/>
</dbReference>
<keyword evidence="10" id="KW-1185">Reference proteome</keyword>
<evidence type="ECO:0000256" key="4">
    <source>
        <dbReference type="ARBA" id="ARBA00022454"/>
    </source>
</evidence>
<dbReference type="Pfam" id="PF00125">
    <property type="entry name" value="Histone"/>
    <property type="match status" value="1"/>
</dbReference>
<dbReference type="GO" id="GO:0030527">
    <property type="term" value="F:structural constituent of chromatin"/>
    <property type="evidence" value="ECO:0007669"/>
    <property type="project" value="InterPro"/>
</dbReference>
<dbReference type="GO" id="GO:0003677">
    <property type="term" value="F:DNA binding"/>
    <property type="evidence" value="ECO:0007669"/>
    <property type="project" value="UniProtKB-KW"/>
</dbReference>
<sequence length="296" mass="30700">MFYQFLCVMSIVEPFPDMLSFIGVSIRCETRGVHAWVPDLVHVEVGFGALDREGDVAGVEGGGAGVVLDGALVAPLVVAGLLLALRLFLLPPHLLVRLRRTTPVGVGGSHGVDVLHAGGESTATAAAAAGSGGEGWGPQQRVKAQPSEDFKTDLRFQSSAVAALQEAAEAYLVGLFEDTNLCAIHAKRVTIMPKDIQLARRIRGDVPGVEVGGGGVVGGGPLVQLLAVGLVAGVLLALRRLLPLLRPHRSPAAAAAAGDDGSHGWMDGGQRAARLEKPKLPALHMDGPDISFLAHT</sequence>
<evidence type="ECO:0000313" key="10">
    <source>
        <dbReference type="Proteomes" id="UP000026961"/>
    </source>
</evidence>
<evidence type="ECO:0000256" key="3">
    <source>
        <dbReference type="ARBA" id="ARBA00010343"/>
    </source>
</evidence>
<dbReference type="GO" id="GO:0046982">
    <property type="term" value="F:protein heterodimerization activity"/>
    <property type="evidence" value="ECO:0007669"/>
    <property type="project" value="InterPro"/>
</dbReference>
<dbReference type="InterPro" id="IPR009072">
    <property type="entry name" value="Histone-fold"/>
</dbReference>
<dbReference type="EnsemblPlants" id="OGLUM06G04050.1">
    <property type="protein sequence ID" value="OGLUM06G04050.1"/>
    <property type="gene ID" value="OGLUM06G04050"/>
</dbReference>
<evidence type="ECO:0000256" key="5">
    <source>
        <dbReference type="ARBA" id="ARBA00023125"/>
    </source>
</evidence>
<dbReference type="STRING" id="40148.A0A0E0A5D9"/>
<dbReference type="InterPro" id="IPR000164">
    <property type="entry name" value="Histone_H3/CENP-A"/>
</dbReference>
<keyword evidence="6" id="KW-0539">Nucleus</keyword>
<evidence type="ECO:0000256" key="7">
    <source>
        <dbReference type="ARBA" id="ARBA00023269"/>
    </source>
</evidence>
<dbReference type="Proteomes" id="UP000026961">
    <property type="component" value="Chromosome 6"/>
</dbReference>
<reference evidence="9" key="2">
    <citation type="submission" date="2018-05" db="EMBL/GenBank/DDBJ databases">
        <title>OgluRS3 (Oryza glumaepatula Reference Sequence Version 3).</title>
        <authorList>
            <person name="Zhang J."/>
            <person name="Kudrna D."/>
            <person name="Lee S."/>
            <person name="Talag J."/>
            <person name="Welchert J."/>
            <person name="Wing R.A."/>
        </authorList>
    </citation>
    <scope>NUCLEOTIDE SEQUENCE [LARGE SCALE GENOMIC DNA]</scope>
</reference>
<evidence type="ECO:0000256" key="6">
    <source>
        <dbReference type="ARBA" id="ARBA00023242"/>
    </source>
</evidence>
<keyword evidence="4" id="KW-0158">Chromosome</keyword>
<dbReference type="eggNOG" id="KOG1745">
    <property type="taxonomic scope" value="Eukaryota"/>
</dbReference>
<dbReference type="CDD" id="cd22911">
    <property type="entry name" value="HFD_H3"/>
    <property type="match status" value="1"/>
</dbReference>
<dbReference type="SMART" id="SM00428">
    <property type="entry name" value="H3"/>
    <property type="match status" value="1"/>
</dbReference>
<name>A0A0E0A5D9_9ORYZ</name>
<comment type="similarity">
    <text evidence="3">Belongs to the histone H3 family.</text>
</comment>